<keyword evidence="9" id="KW-0472">Membrane</keyword>
<feature type="binding site" description="axial binding residue" evidence="7">
    <location>
        <position position="452"/>
    </location>
    <ligand>
        <name>heme</name>
        <dbReference type="ChEBI" id="CHEBI:30413"/>
    </ligand>
    <ligandPart>
        <name>Fe</name>
        <dbReference type="ChEBI" id="CHEBI:18248"/>
    </ligandPart>
</feature>
<dbReference type="InterPro" id="IPR017972">
    <property type="entry name" value="Cyt_P450_CS"/>
</dbReference>
<evidence type="ECO:0000313" key="10">
    <source>
        <dbReference type="EMBL" id="BAL05164.1"/>
    </source>
</evidence>
<comment type="pathway">
    <text evidence="2">Secondary metabolite biosynthesis.</text>
</comment>
<evidence type="ECO:0000256" key="8">
    <source>
        <dbReference type="RuleBase" id="RU000461"/>
    </source>
</evidence>
<protein>
    <submittedName>
        <fullName evidence="10">Cytochrome P450</fullName>
    </submittedName>
</protein>
<evidence type="ECO:0000256" key="7">
    <source>
        <dbReference type="PIRSR" id="PIRSR602401-1"/>
    </source>
</evidence>
<keyword evidence="9" id="KW-1133">Transmembrane helix</keyword>
<evidence type="ECO:0000256" key="5">
    <source>
        <dbReference type="ARBA" id="ARBA00023002"/>
    </source>
</evidence>
<comment type="similarity">
    <text evidence="3 8">Belongs to the cytochrome P450 family.</text>
</comment>
<dbReference type="Pfam" id="PF00067">
    <property type="entry name" value="p450"/>
    <property type="match status" value="1"/>
</dbReference>
<dbReference type="PRINTS" id="PR00463">
    <property type="entry name" value="EP450I"/>
</dbReference>
<dbReference type="PANTHER" id="PTHR24305">
    <property type="entry name" value="CYTOCHROME P450"/>
    <property type="match status" value="1"/>
</dbReference>
<evidence type="ECO:0000256" key="2">
    <source>
        <dbReference type="ARBA" id="ARBA00005179"/>
    </source>
</evidence>
<keyword evidence="9" id="KW-0812">Transmembrane</keyword>
<sequence length="520" mass="59306">MNVWARISEGWTAREVISVALLTLTGYVVTAALYNVYFHPLSKFPGPRLAASSWLWKAYLEVIKGESILDRLSKLHEEYGPVVRIAPDELHFNDPAVYNEIYTARSRWNKDDVMYAPFGKDTSIFTTREFREAKKRRDLSAPHFSRKTVLSLQGLIQDGIDELCEVMIKRDADGKTTDIFRAFRCLDFDNVSSFCFGWSEHAIQAPDFNSAAVEELQHSNKDFQFWKHFLRFPLPVLLLASVYFRIKHKIRPLPYSTVYRRIKKQIATYIDKPEELDKTPHPTVVHVLMDSSHGTKLSATAMAEEASLFLIAGTDTTSNASALGTIFALSDDGYMRDKLKEELKSVWPRLEDKPSLEVLESLPYLKAVCKESLRLSHGAMSPLMRVVPQQGAVLGGHYVPGGTKVGMAHTFVHFNPTLFPEPHTFRPERWLEPGAEALDTWNVAFSKGPRSCLGINLAWCELYMNIAHIFRRFDLKLEQGVQKLFDNKPPVRPYDLWHRDCFLPYLDGADLLVYATPSID</sequence>
<organism evidence="10">
    <name type="scientific">Phanerodontia chrysosporium</name>
    <name type="common">White-rot fungus</name>
    <name type="synonym">Sporotrichum pruinosum</name>
    <dbReference type="NCBI Taxonomy" id="2822231"/>
    <lineage>
        <taxon>Eukaryota</taxon>
        <taxon>Fungi</taxon>
        <taxon>Dikarya</taxon>
        <taxon>Basidiomycota</taxon>
        <taxon>Agaricomycotina</taxon>
        <taxon>Agaricomycetes</taxon>
        <taxon>Polyporales</taxon>
        <taxon>Phanerochaetaceae</taxon>
        <taxon>Phanerodontia</taxon>
    </lineage>
</organism>
<dbReference type="VEuPathDB" id="FungiDB:AGR57_4913"/>
<dbReference type="GO" id="GO:0020037">
    <property type="term" value="F:heme binding"/>
    <property type="evidence" value="ECO:0007669"/>
    <property type="project" value="InterPro"/>
</dbReference>
<dbReference type="CDD" id="cd11062">
    <property type="entry name" value="CYP58-like"/>
    <property type="match status" value="1"/>
</dbReference>
<dbReference type="GO" id="GO:0005506">
    <property type="term" value="F:iron ion binding"/>
    <property type="evidence" value="ECO:0007669"/>
    <property type="project" value="InterPro"/>
</dbReference>
<dbReference type="InterPro" id="IPR036396">
    <property type="entry name" value="Cyt_P450_sf"/>
</dbReference>
<dbReference type="PROSITE" id="PS00086">
    <property type="entry name" value="CYTOCHROME_P450"/>
    <property type="match status" value="1"/>
</dbReference>
<dbReference type="PRINTS" id="PR00385">
    <property type="entry name" value="P450"/>
</dbReference>
<keyword evidence="8" id="KW-0503">Monooxygenase</keyword>
<name>G5EJV2_PHACH</name>
<accession>G5EJV2</accession>
<keyword evidence="6 7" id="KW-0408">Iron</keyword>
<dbReference type="GO" id="GO:0004497">
    <property type="term" value="F:monooxygenase activity"/>
    <property type="evidence" value="ECO:0007669"/>
    <property type="project" value="UniProtKB-KW"/>
</dbReference>
<evidence type="ECO:0000256" key="9">
    <source>
        <dbReference type="SAM" id="Phobius"/>
    </source>
</evidence>
<evidence type="ECO:0000256" key="6">
    <source>
        <dbReference type="ARBA" id="ARBA00023004"/>
    </source>
</evidence>
<dbReference type="InterPro" id="IPR050121">
    <property type="entry name" value="Cytochrome_P450_monoxygenase"/>
</dbReference>
<gene>
    <name evidence="10" type="primary">PcCYP_79c</name>
</gene>
<dbReference type="InterPro" id="IPR002401">
    <property type="entry name" value="Cyt_P450_E_grp-I"/>
</dbReference>
<keyword evidence="5 8" id="KW-0560">Oxidoreductase</keyword>
<dbReference type="PANTHER" id="PTHR24305:SF157">
    <property type="entry name" value="N-ACETYLTRYPTOPHAN 6-HYDROXYLASE IVOC-RELATED"/>
    <property type="match status" value="1"/>
</dbReference>
<dbReference type="InterPro" id="IPR001128">
    <property type="entry name" value="Cyt_P450"/>
</dbReference>
<keyword evidence="7 8" id="KW-0349">Heme</keyword>
<dbReference type="AlphaFoldDB" id="G5EJV2"/>
<keyword evidence="4 7" id="KW-0479">Metal-binding</keyword>
<evidence type="ECO:0000256" key="1">
    <source>
        <dbReference type="ARBA" id="ARBA00001971"/>
    </source>
</evidence>
<evidence type="ECO:0000256" key="4">
    <source>
        <dbReference type="ARBA" id="ARBA00022723"/>
    </source>
</evidence>
<dbReference type="Gene3D" id="1.10.630.10">
    <property type="entry name" value="Cytochrome P450"/>
    <property type="match status" value="1"/>
</dbReference>
<comment type="cofactor">
    <cofactor evidence="1 7">
        <name>heme</name>
        <dbReference type="ChEBI" id="CHEBI:30413"/>
    </cofactor>
</comment>
<reference evidence="10" key="1">
    <citation type="submission" date="2010-10" db="EMBL/GenBank/DDBJ databases">
        <title>Phanerochaete chrysosporium cytochrome P450.</title>
        <authorList>
            <person name="Hirosue S."/>
            <person name="Hiratsuka N."/>
            <person name="Ichinose H."/>
            <person name="Wariishi H."/>
        </authorList>
    </citation>
    <scope>NUCLEOTIDE SEQUENCE</scope>
    <source>
        <strain evidence="10">ATCC 34541</strain>
    </source>
</reference>
<feature type="transmembrane region" description="Helical" evidence="9">
    <location>
        <begin position="16"/>
        <end position="38"/>
    </location>
</feature>
<dbReference type="GO" id="GO:0016705">
    <property type="term" value="F:oxidoreductase activity, acting on paired donors, with incorporation or reduction of molecular oxygen"/>
    <property type="evidence" value="ECO:0007669"/>
    <property type="project" value="InterPro"/>
</dbReference>
<dbReference type="SUPFAM" id="SSF48264">
    <property type="entry name" value="Cytochrome P450"/>
    <property type="match status" value="1"/>
</dbReference>
<dbReference type="EMBL" id="AB597877">
    <property type="protein sequence ID" value="BAL05164.1"/>
    <property type="molecule type" value="mRNA"/>
</dbReference>
<proteinExistence type="evidence at transcript level"/>
<evidence type="ECO:0000256" key="3">
    <source>
        <dbReference type="ARBA" id="ARBA00010617"/>
    </source>
</evidence>